<keyword evidence="2" id="KW-1185">Reference proteome</keyword>
<name>A0A367J1U9_RHIAZ</name>
<dbReference type="EMBL" id="PJQL01002515">
    <property type="protein sequence ID" value="RCH83917.1"/>
    <property type="molecule type" value="Genomic_DNA"/>
</dbReference>
<dbReference type="OrthoDB" id="2279050at2759"/>
<protein>
    <submittedName>
        <fullName evidence="1">Uncharacterized protein</fullName>
    </submittedName>
</protein>
<accession>A0A367J1U9</accession>
<evidence type="ECO:0000313" key="1">
    <source>
        <dbReference type="EMBL" id="RCH83917.1"/>
    </source>
</evidence>
<organism evidence="1 2">
    <name type="scientific">Rhizopus azygosporus</name>
    <name type="common">Rhizopus microsporus var. azygosporus</name>
    <dbReference type="NCBI Taxonomy" id="86630"/>
    <lineage>
        <taxon>Eukaryota</taxon>
        <taxon>Fungi</taxon>
        <taxon>Fungi incertae sedis</taxon>
        <taxon>Mucoromycota</taxon>
        <taxon>Mucoromycotina</taxon>
        <taxon>Mucoromycetes</taxon>
        <taxon>Mucorales</taxon>
        <taxon>Mucorineae</taxon>
        <taxon>Rhizopodaceae</taxon>
        <taxon>Rhizopus</taxon>
    </lineage>
</organism>
<gene>
    <name evidence="1" type="ORF">CU097_000692</name>
</gene>
<dbReference type="Proteomes" id="UP000252139">
    <property type="component" value="Unassembled WGS sequence"/>
</dbReference>
<reference evidence="1 2" key="1">
    <citation type="journal article" date="2018" name="G3 (Bethesda)">
        <title>Phylogenetic and Phylogenomic Definition of Rhizopus Species.</title>
        <authorList>
            <person name="Gryganskyi A.P."/>
            <person name="Golan J."/>
            <person name="Dolatabadi S."/>
            <person name="Mondo S."/>
            <person name="Robb S."/>
            <person name="Idnurm A."/>
            <person name="Muszewska A."/>
            <person name="Steczkiewicz K."/>
            <person name="Masonjones S."/>
            <person name="Liao H.L."/>
            <person name="Gajdeczka M.T."/>
            <person name="Anike F."/>
            <person name="Vuek A."/>
            <person name="Anishchenko I.M."/>
            <person name="Voigt K."/>
            <person name="de Hoog G.S."/>
            <person name="Smith M.E."/>
            <person name="Heitman J."/>
            <person name="Vilgalys R."/>
            <person name="Stajich J.E."/>
        </authorList>
    </citation>
    <scope>NUCLEOTIDE SEQUENCE [LARGE SCALE GENOMIC DNA]</scope>
    <source>
        <strain evidence="1 2">CBS 357.93</strain>
    </source>
</reference>
<evidence type="ECO:0000313" key="2">
    <source>
        <dbReference type="Proteomes" id="UP000252139"/>
    </source>
</evidence>
<feature type="non-terminal residue" evidence="1">
    <location>
        <position position="129"/>
    </location>
</feature>
<proteinExistence type="predicted"/>
<dbReference type="STRING" id="86630.A0A367J1U9"/>
<dbReference type="AlphaFoldDB" id="A0A367J1U9"/>
<sequence>MVFGTSSESNFGRKINLLIKYGKNQELEISSNEFKKNGVTPAMAIMQQCKNLRANGTILDALQRLNGRTSVKQVVAMDWLGYVGYMFTLLDINGVYFGEKIGVLLLPKSVMDLRSFINTLDILFCYRRF</sequence>
<comment type="caution">
    <text evidence="1">The sequence shown here is derived from an EMBL/GenBank/DDBJ whole genome shotgun (WGS) entry which is preliminary data.</text>
</comment>